<reference evidence="3 4" key="1">
    <citation type="submission" date="2021-03" db="EMBL/GenBank/DDBJ databases">
        <title>Genomic Encyclopedia of Type Strains, Phase IV (KMG-IV): sequencing the most valuable type-strain genomes for metagenomic binning, comparative biology and taxonomic classification.</title>
        <authorList>
            <person name="Goeker M."/>
        </authorList>
    </citation>
    <scope>NUCLEOTIDE SEQUENCE [LARGE SCALE GENOMIC DNA]</scope>
    <source>
        <strain evidence="3 4">DSM 27512</strain>
    </source>
</reference>
<keyword evidence="1" id="KW-1133">Transmembrane helix</keyword>
<dbReference type="InterPro" id="IPR007329">
    <property type="entry name" value="FMN-bd"/>
</dbReference>
<feature type="domain" description="FMN-binding" evidence="2">
    <location>
        <begin position="40"/>
        <end position="114"/>
    </location>
</feature>
<keyword evidence="1" id="KW-0472">Membrane</keyword>
<dbReference type="Proteomes" id="UP001314903">
    <property type="component" value="Unassembled WGS sequence"/>
</dbReference>
<evidence type="ECO:0000259" key="2">
    <source>
        <dbReference type="SMART" id="SM00900"/>
    </source>
</evidence>
<dbReference type="Pfam" id="PF04205">
    <property type="entry name" value="FMN_bind"/>
    <property type="match status" value="1"/>
</dbReference>
<sequence>MKIQKKYIIFIILILFSMILYQFRKESIFNEGIYIGTGEGYTSEIILKVETDSRKILEIEVVSENENPEIGNIVYPLLIADAKTNNGENIDVITGATLTSQGFIDALKEALSKAKGLKE</sequence>
<dbReference type="SMART" id="SM00900">
    <property type="entry name" value="FMN_bind"/>
    <property type="match status" value="1"/>
</dbReference>
<evidence type="ECO:0000256" key="1">
    <source>
        <dbReference type="SAM" id="Phobius"/>
    </source>
</evidence>
<dbReference type="Gene3D" id="3.90.1010.20">
    <property type="match status" value="1"/>
</dbReference>
<protein>
    <submittedName>
        <fullName evidence="3">Uncharacterized protein with FMN-binding domain</fullName>
    </submittedName>
</protein>
<evidence type="ECO:0000313" key="4">
    <source>
        <dbReference type="Proteomes" id="UP001314903"/>
    </source>
</evidence>
<comment type="caution">
    <text evidence="3">The sequence shown here is derived from an EMBL/GenBank/DDBJ whole genome shotgun (WGS) entry which is preliminary data.</text>
</comment>
<keyword evidence="1" id="KW-0812">Transmembrane</keyword>
<accession>A0ABS4KGQ3</accession>
<dbReference type="EMBL" id="JAGGLI010000006">
    <property type="protein sequence ID" value="MBP2026968.1"/>
    <property type="molecule type" value="Genomic_DNA"/>
</dbReference>
<feature type="transmembrane region" description="Helical" evidence="1">
    <location>
        <begin position="7"/>
        <end position="23"/>
    </location>
</feature>
<evidence type="ECO:0000313" key="3">
    <source>
        <dbReference type="EMBL" id="MBP2026968.1"/>
    </source>
</evidence>
<organism evidence="3 4">
    <name type="scientific">Acetoanaerobium pronyense</name>
    <dbReference type="NCBI Taxonomy" id="1482736"/>
    <lineage>
        <taxon>Bacteria</taxon>
        <taxon>Bacillati</taxon>
        <taxon>Bacillota</taxon>
        <taxon>Clostridia</taxon>
        <taxon>Peptostreptococcales</taxon>
        <taxon>Filifactoraceae</taxon>
        <taxon>Acetoanaerobium</taxon>
    </lineage>
</organism>
<gene>
    <name evidence="3" type="ORF">J2Z35_000760</name>
</gene>
<name>A0ABS4KGQ3_9FIRM</name>
<keyword evidence="4" id="KW-1185">Reference proteome</keyword>
<proteinExistence type="predicted"/>